<evidence type="ECO:0000256" key="3">
    <source>
        <dbReference type="ARBA" id="ARBA00022748"/>
    </source>
</evidence>
<keyword evidence="3 6" id="KW-0201">Cytochrome c-type biogenesis</keyword>
<keyword evidence="4 6" id="KW-1133">Transmembrane helix</keyword>
<evidence type="ECO:0000256" key="2">
    <source>
        <dbReference type="ARBA" id="ARBA00022692"/>
    </source>
</evidence>
<feature type="transmembrane region" description="Helical" evidence="7">
    <location>
        <begin position="374"/>
        <end position="393"/>
    </location>
</feature>
<keyword evidence="9" id="KW-0934">Plastid</keyword>
<feature type="transmembrane region" description="Helical" evidence="7">
    <location>
        <begin position="76"/>
        <end position="98"/>
    </location>
</feature>
<dbReference type="GO" id="GO:0017004">
    <property type="term" value="P:cytochrome complex assembly"/>
    <property type="evidence" value="ECO:0007669"/>
    <property type="project" value="UniProtKB-UniRule"/>
</dbReference>
<dbReference type="EMBL" id="MH795128">
    <property type="protein sequence ID" value="AYO28162.1"/>
    <property type="molecule type" value="Genomic_DNA"/>
</dbReference>
<proteinExistence type="inferred from homology"/>
<dbReference type="HAMAP" id="MF_01392">
    <property type="entry name" value="CytC_Ccs1"/>
    <property type="match status" value="1"/>
</dbReference>
<feature type="domain" description="ResB-like" evidence="8">
    <location>
        <begin position="357"/>
        <end position="437"/>
    </location>
</feature>
<comment type="function">
    <text evidence="6">Required during biogenesis of c-type cytochromes (cytochrome c6 and cytochrome f) at the step of heme attachment.</text>
</comment>
<dbReference type="GO" id="GO:0042651">
    <property type="term" value="C:thylakoid membrane"/>
    <property type="evidence" value="ECO:0007669"/>
    <property type="project" value="UniProtKB-UniRule"/>
</dbReference>
<keyword evidence="5 6" id="KW-0472">Membrane</keyword>
<reference evidence="9" key="1">
    <citation type="submission" date="2018-08" db="EMBL/GenBank/DDBJ databases">
        <title>Comparative Plastid Genomics of Synurophyceae: Evolutionary Evidence of Lateral Gene Transfer and Inverted Repeat Dynamics.</title>
        <authorList>
            <person name="Kim J.I."/>
            <person name="Shin H."/>
            <person name="Skaloud P."/>
            <person name="Jung J."/>
            <person name="Yoon H.S."/>
            <person name="Archibald J.M."/>
            <person name="Shin W."/>
        </authorList>
    </citation>
    <scope>NUCLEOTIDE SEQUENCE</scope>
    <source>
        <strain evidence="9">S114.C7</strain>
    </source>
</reference>
<dbReference type="InterPro" id="IPR007816">
    <property type="entry name" value="ResB-like_domain"/>
</dbReference>
<dbReference type="Pfam" id="PF05140">
    <property type="entry name" value="ResB"/>
    <property type="match status" value="2"/>
</dbReference>
<evidence type="ECO:0000256" key="1">
    <source>
        <dbReference type="ARBA" id="ARBA00004141"/>
    </source>
</evidence>
<evidence type="ECO:0000259" key="8">
    <source>
        <dbReference type="Pfam" id="PF05140"/>
    </source>
</evidence>
<gene>
    <name evidence="6 9" type="primary">ccs1</name>
    <name evidence="6" type="synonym">ccsB</name>
</gene>
<dbReference type="AlphaFoldDB" id="A0A3G2QYW1"/>
<evidence type="ECO:0000256" key="4">
    <source>
        <dbReference type="ARBA" id="ARBA00022989"/>
    </source>
</evidence>
<dbReference type="EMBL" id="MH795128">
    <property type="protein sequence ID" value="AYO28175.1"/>
    <property type="molecule type" value="Genomic_DNA"/>
</dbReference>
<evidence type="ECO:0000256" key="5">
    <source>
        <dbReference type="ARBA" id="ARBA00023136"/>
    </source>
</evidence>
<accession>A0A3G2QYW1</accession>
<feature type="transmembrane region" description="Helical" evidence="7">
    <location>
        <begin position="12"/>
        <end position="33"/>
    </location>
</feature>
<geneLocation type="plastid" evidence="9"/>
<feature type="domain" description="ResB-like" evidence="8">
    <location>
        <begin position="16"/>
        <end position="285"/>
    </location>
</feature>
<comment type="subcellular location">
    <subcellularLocation>
        <location evidence="6">Cellular thylakoid membrane</location>
        <topology evidence="6">Multi-pass membrane protein</topology>
    </subcellularLocation>
    <subcellularLocation>
        <location evidence="1">Membrane</location>
        <topology evidence="1">Multi-pass membrane protein</topology>
    </subcellularLocation>
</comment>
<keyword evidence="2 6" id="KW-0812">Transmembrane</keyword>
<feature type="transmembrane region" description="Helical" evidence="7">
    <location>
        <begin position="166"/>
        <end position="187"/>
    </location>
</feature>
<sequence>MKLFSLQKSLKILTGVKFAIFILTLIALASSLGSFLEQEESLNFYKENYPLEKPIFGFITWKIIIFLGLDHVYKTWWFFFLLFFLVFSLISCTLTRQFPLFSNSKDYFFRQKKQSFLDLPFSIQIKNISYLKENILCKLQDLNFYIYQNGNFIYGYKGLIGRISPIFVHFSLILILFGSFLSAFNNFKAQEILPKGEIFHIQNPIQIGWFTSIPTLTTRVNDFWVEYENNRIHQFYTNLSILDNFGNEIKEQTISVNNPLRFENIDFYQSDWNLLGIRFQELKKTKLNEQNIIYEAPFFSLEKTSKSWITWILNSEKNFTLVFDQLQNTFLVYDQFGNFLNFQNIGDLINSNFFVIDILPSTGLQIKYDPNISIIYLGFGLLMITSSLSYLPYTQIWVFTESSFQNIGKKSQYEKRKNCWVGGLTNRGKINLEIEFENLIRDIERTISKLNFFYEN</sequence>
<comment type="subunit">
    <text evidence="6">May interact with CcsA.</text>
</comment>
<feature type="transmembrane region" description="Helical" evidence="7">
    <location>
        <begin position="53"/>
        <end position="69"/>
    </location>
</feature>
<comment type="similarity">
    <text evidence="6">Belongs to the Ccs1/CcsB family.</text>
</comment>
<dbReference type="PANTHER" id="PTHR31566:SF0">
    <property type="entry name" value="CYTOCHROME C BIOGENESIS PROTEIN CCS1, CHLOROPLASTIC"/>
    <property type="match status" value="1"/>
</dbReference>
<evidence type="ECO:0000256" key="7">
    <source>
        <dbReference type="SAM" id="Phobius"/>
    </source>
</evidence>
<protein>
    <recommendedName>
        <fullName evidence="6">Cytochrome c biogenesis protein CcsB</fullName>
    </recommendedName>
</protein>
<dbReference type="PANTHER" id="PTHR31566">
    <property type="entry name" value="CYTOCHROME C BIOGENESIS PROTEIN CCS1, CHLOROPLASTIC"/>
    <property type="match status" value="1"/>
</dbReference>
<evidence type="ECO:0000313" key="9">
    <source>
        <dbReference type="EMBL" id="AYO28162.1"/>
    </source>
</evidence>
<evidence type="ECO:0000256" key="6">
    <source>
        <dbReference type="HAMAP-Rule" id="MF_01392"/>
    </source>
</evidence>
<organism evidence="9">
    <name type="scientific">Synura petersenii</name>
    <dbReference type="NCBI Taxonomy" id="52555"/>
    <lineage>
        <taxon>Eukaryota</taxon>
        <taxon>Sar</taxon>
        <taxon>Stramenopiles</taxon>
        <taxon>Ochrophyta</taxon>
        <taxon>Synurophyceae</taxon>
        <taxon>Synurales</taxon>
        <taxon>Mallomonadaceae</taxon>
        <taxon>Synura</taxon>
    </lineage>
</organism>
<keyword evidence="6" id="KW-0793">Thylakoid</keyword>
<dbReference type="InterPro" id="IPR023494">
    <property type="entry name" value="Cyt_c_bgen_Ccs1/CcsB/ResB"/>
</dbReference>
<name>A0A3G2QYW1_9STRA</name>